<proteinExistence type="inferred from homology"/>
<keyword evidence="5" id="KW-1185">Reference proteome</keyword>
<accession>A0A5N5FLW7</accession>
<dbReference type="Gene3D" id="2.30.29.30">
    <property type="entry name" value="Pleckstrin-homology domain (PH domain)/Phosphotyrosine-binding domain (PTB)"/>
    <property type="match status" value="1"/>
</dbReference>
<sequence>MNMNSPFEAQGTAQANNPYVHYSPVPATSNSSTKRPMANMVEALSQCGKRVEVATRRAEAMVDNVWNHLRMCPSFTEAAKARLNTGTKVHTTGGQEKVFQQTFERITGEKLLHSYACYLSTSHGSVIGMLCISNVRIAFCSDFSHYLSPGHPTSMHYKVVVQLDQLRT</sequence>
<evidence type="ECO:0000259" key="3">
    <source>
        <dbReference type="SMART" id="SM00568"/>
    </source>
</evidence>
<reference evidence="4 5" key="3">
    <citation type="submission" date="2019-11" db="EMBL/GenBank/DDBJ databases">
        <title>A de novo genome assembly of a pear dwarfing rootstock.</title>
        <authorList>
            <person name="Wang F."/>
            <person name="Wang J."/>
            <person name="Li S."/>
            <person name="Zhang Y."/>
            <person name="Fang M."/>
            <person name="Ma L."/>
            <person name="Zhao Y."/>
            <person name="Jiang S."/>
        </authorList>
    </citation>
    <scope>NUCLEOTIDE SEQUENCE [LARGE SCALE GENOMIC DNA]</scope>
    <source>
        <strain evidence="4">S2</strain>
        <tissue evidence="4">Leaf</tissue>
    </source>
</reference>
<evidence type="ECO:0000313" key="5">
    <source>
        <dbReference type="Proteomes" id="UP000327157"/>
    </source>
</evidence>
<feature type="domain" description="GRAM" evidence="3">
    <location>
        <begin position="97"/>
        <end position="168"/>
    </location>
</feature>
<comment type="caution">
    <text evidence="4">The sequence shown here is derived from an EMBL/GenBank/DDBJ whole genome shotgun (WGS) entry which is preliminary data.</text>
</comment>
<dbReference type="InterPro" id="IPR037848">
    <property type="entry name" value="GEM-like"/>
</dbReference>
<evidence type="ECO:0000313" key="4">
    <source>
        <dbReference type="EMBL" id="KAB2602202.1"/>
    </source>
</evidence>
<dbReference type="AlphaFoldDB" id="A0A5N5FLW7"/>
<feature type="compositionally biased region" description="Polar residues" evidence="2">
    <location>
        <begin position="1"/>
        <end position="17"/>
    </location>
</feature>
<evidence type="ECO:0000256" key="1">
    <source>
        <dbReference type="ARBA" id="ARBA00009414"/>
    </source>
</evidence>
<dbReference type="InterPro" id="IPR011993">
    <property type="entry name" value="PH-like_dom_sf"/>
</dbReference>
<dbReference type="Proteomes" id="UP000327157">
    <property type="component" value="Chromosome 10"/>
</dbReference>
<organism evidence="4 5">
    <name type="scientific">Pyrus ussuriensis x Pyrus communis</name>
    <dbReference type="NCBI Taxonomy" id="2448454"/>
    <lineage>
        <taxon>Eukaryota</taxon>
        <taxon>Viridiplantae</taxon>
        <taxon>Streptophyta</taxon>
        <taxon>Embryophyta</taxon>
        <taxon>Tracheophyta</taxon>
        <taxon>Spermatophyta</taxon>
        <taxon>Magnoliopsida</taxon>
        <taxon>eudicotyledons</taxon>
        <taxon>Gunneridae</taxon>
        <taxon>Pentapetalae</taxon>
        <taxon>rosids</taxon>
        <taxon>fabids</taxon>
        <taxon>Rosales</taxon>
        <taxon>Rosaceae</taxon>
        <taxon>Amygdaloideae</taxon>
        <taxon>Maleae</taxon>
        <taxon>Pyrus</taxon>
    </lineage>
</organism>
<gene>
    <name evidence="4" type="ORF">D8674_003207</name>
</gene>
<name>A0A5N5FLW7_9ROSA</name>
<comment type="similarity">
    <text evidence="1">Belongs to the GEM family.</text>
</comment>
<dbReference type="OrthoDB" id="1876989at2759"/>
<feature type="region of interest" description="Disordered" evidence="2">
    <location>
        <begin position="1"/>
        <end position="33"/>
    </location>
</feature>
<dbReference type="InterPro" id="IPR004182">
    <property type="entry name" value="GRAM"/>
</dbReference>
<protein>
    <submittedName>
        <fullName evidence="4">GLABRA2 expression modulator-like</fullName>
    </submittedName>
</protein>
<dbReference type="PANTHER" id="PTHR31969">
    <property type="entry name" value="GEM-LIKE PROTEIN 2"/>
    <property type="match status" value="1"/>
</dbReference>
<reference evidence="5" key="2">
    <citation type="submission" date="2019-10" db="EMBL/GenBank/DDBJ databases">
        <title>A de novo genome assembly of a pear dwarfing rootstock.</title>
        <authorList>
            <person name="Wang F."/>
            <person name="Wang J."/>
            <person name="Li S."/>
            <person name="Zhang Y."/>
            <person name="Fang M."/>
            <person name="Ma L."/>
            <person name="Zhao Y."/>
            <person name="Jiang S."/>
        </authorList>
    </citation>
    <scope>NUCLEOTIDE SEQUENCE [LARGE SCALE GENOMIC DNA]</scope>
</reference>
<reference evidence="4 5" key="1">
    <citation type="submission" date="2019-09" db="EMBL/GenBank/DDBJ databases">
        <authorList>
            <person name="Ou C."/>
        </authorList>
    </citation>
    <scope>NUCLEOTIDE SEQUENCE [LARGE SCALE GENOMIC DNA]</scope>
    <source>
        <strain evidence="4">S2</strain>
        <tissue evidence="4">Leaf</tissue>
    </source>
</reference>
<dbReference type="EMBL" id="SMOL01000695">
    <property type="protein sequence ID" value="KAB2602202.1"/>
    <property type="molecule type" value="Genomic_DNA"/>
</dbReference>
<dbReference type="SMART" id="SM00568">
    <property type="entry name" value="GRAM"/>
    <property type="match status" value="1"/>
</dbReference>
<dbReference type="Pfam" id="PF02893">
    <property type="entry name" value="GRAM"/>
    <property type="match status" value="1"/>
</dbReference>
<evidence type="ECO:0000256" key="2">
    <source>
        <dbReference type="SAM" id="MobiDB-lite"/>
    </source>
</evidence>